<proteinExistence type="predicted"/>
<dbReference type="EMBL" id="LAZR01007299">
    <property type="protein sequence ID" value="KKM86141.1"/>
    <property type="molecule type" value="Genomic_DNA"/>
</dbReference>
<comment type="caution">
    <text evidence="1">The sequence shown here is derived from an EMBL/GenBank/DDBJ whole genome shotgun (WGS) entry which is preliminary data.</text>
</comment>
<name>A0A0F9LFZ9_9ZZZZ</name>
<protein>
    <submittedName>
        <fullName evidence="1">Uncharacterized protein</fullName>
    </submittedName>
</protein>
<evidence type="ECO:0000313" key="1">
    <source>
        <dbReference type="EMBL" id="KKM86141.1"/>
    </source>
</evidence>
<organism evidence="1">
    <name type="scientific">marine sediment metagenome</name>
    <dbReference type="NCBI Taxonomy" id="412755"/>
    <lineage>
        <taxon>unclassified sequences</taxon>
        <taxon>metagenomes</taxon>
        <taxon>ecological metagenomes</taxon>
    </lineage>
</organism>
<dbReference type="AlphaFoldDB" id="A0A0F9LFZ9"/>
<reference evidence="1" key="1">
    <citation type="journal article" date="2015" name="Nature">
        <title>Complex archaea that bridge the gap between prokaryotes and eukaryotes.</title>
        <authorList>
            <person name="Spang A."/>
            <person name="Saw J.H."/>
            <person name="Jorgensen S.L."/>
            <person name="Zaremba-Niedzwiedzka K."/>
            <person name="Martijn J."/>
            <person name="Lind A.E."/>
            <person name="van Eijk R."/>
            <person name="Schleper C."/>
            <person name="Guy L."/>
            <person name="Ettema T.J."/>
        </authorList>
    </citation>
    <scope>NUCLEOTIDE SEQUENCE</scope>
</reference>
<sequence>MKRTVILKDDRDDCVETEVDDPLPPRILHGRTLYVREEGLLYVQKQVCEVFDTRKWQRLPQ</sequence>
<accession>A0A0F9LFZ9</accession>
<gene>
    <name evidence="1" type="ORF">LCGC14_1281960</name>
</gene>